<feature type="region of interest" description="Disordered" evidence="5">
    <location>
        <begin position="444"/>
        <end position="470"/>
    </location>
</feature>
<dbReference type="PANTHER" id="PTHR23502">
    <property type="entry name" value="MAJOR FACILITATOR SUPERFAMILY"/>
    <property type="match status" value="1"/>
</dbReference>
<feature type="transmembrane region" description="Helical" evidence="6">
    <location>
        <begin position="278"/>
        <end position="298"/>
    </location>
</feature>
<keyword evidence="3 6" id="KW-1133">Transmembrane helix</keyword>
<evidence type="ECO:0000256" key="3">
    <source>
        <dbReference type="ARBA" id="ARBA00022989"/>
    </source>
</evidence>
<feature type="transmembrane region" description="Helical" evidence="6">
    <location>
        <begin position="662"/>
        <end position="683"/>
    </location>
</feature>
<evidence type="ECO:0000256" key="6">
    <source>
        <dbReference type="SAM" id="Phobius"/>
    </source>
</evidence>
<feature type="transmembrane region" description="Helical" evidence="6">
    <location>
        <begin position="755"/>
        <end position="779"/>
    </location>
</feature>
<dbReference type="EMBL" id="CAVMBE010000001">
    <property type="protein sequence ID" value="CAK3759058.1"/>
    <property type="molecule type" value="Genomic_DNA"/>
</dbReference>
<evidence type="ECO:0000256" key="2">
    <source>
        <dbReference type="ARBA" id="ARBA00022692"/>
    </source>
</evidence>
<feature type="transmembrane region" description="Helical" evidence="6">
    <location>
        <begin position="726"/>
        <end position="749"/>
    </location>
</feature>
<reference evidence="8" key="1">
    <citation type="submission" date="2023-11" db="EMBL/GenBank/DDBJ databases">
        <authorList>
            <person name="Alioto T."/>
            <person name="Alioto T."/>
            <person name="Gomez Garrido J."/>
        </authorList>
    </citation>
    <scope>NUCLEOTIDE SEQUENCE</scope>
</reference>
<gene>
    <name evidence="8" type="ORF">LECACI_7A000276</name>
</gene>
<dbReference type="AlphaFoldDB" id="A0AAI8W1H0"/>
<feature type="transmembrane region" description="Helical" evidence="6">
    <location>
        <begin position="689"/>
        <end position="714"/>
    </location>
</feature>
<comment type="subcellular location">
    <subcellularLocation>
        <location evidence="1">Membrane</location>
        <topology evidence="1">Multi-pass membrane protein</topology>
    </subcellularLocation>
</comment>
<dbReference type="GO" id="GO:0015606">
    <property type="term" value="F:spermidine transmembrane transporter activity"/>
    <property type="evidence" value="ECO:0007669"/>
    <property type="project" value="TreeGrafter"/>
</dbReference>
<feature type="compositionally biased region" description="Low complexity" evidence="5">
    <location>
        <begin position="53"/>
        <end position="66"/>
    </location>
</feature>
<evidence type="ECO:0000259" key="7">
    <source>
        <dbReference type="PROSITE" id="PS50850"/>
    </source>
</evidence>
<proteinExistence type="predicted"/>
<feature type="transmembrane region" description="Helical" evidence="6">
    <location>
        <begin position="189"/>
        <end position="209"/>
    </location>
</feature>
<sequence>MSTLSREKLCEEEPISPLESPALTPGSSTNESDHARITPHIPSPTVPPRQYRGRTSTRSGRASAPSHISTRPPYDGTRKPIRFKHVAEDGTKLTTFSVISVSTTPQSSELNSPILKPQLTINVPPNAKPRDLHADLHWEVNTQNPRNWSRRRKWMHTLVPSALAFMFALGATVLAPAREEFKTDTKTSTATSVLPLSLYVLGLAFGPLLSGIASEVFGKKIVYMLSIPLYEIFMLASGLVATTSGILICRFLAGVSCSPALQLRWSTLDDVWTLEEKVLPLAICIGSVLLGSTMGPVIGGVVTYHKGWRWTQFVVVFAFAGCVLPAIAMKETSKKAVLRRKNGESARAPITAPEMVSFLSKPLRMLWREPIVALYTVHIASHVGVTYAIYTVFPSILGDAEHFDLRISGLAFISMSIGLLLGLCIIVAHEMIIYRPRVANYRDSRATEGEKTLSPAKRSSTKRNRLSFGPSSEQIRLNTARSPGGSGGRRRSIFQSLKRLSFGAAYRNLVAPDQDPRDNIRMAVAAARYLNGLKANEGRRIMPERVLLLLNRGMEYAHLCAALEGYKLKLDRAELAKVLVAALSEETKEPAVAHALAPPSSPRSIPSQDRRRDAAIAALGVEYPRLAALAPTTPPTRPYEPVTHRRKLWIPPSNIPPPEWRLWLSLPASLLTPASLFLLGWTAHDPIHYIFPIIALTLYAVSTLLVAMGLTLYIMESYGPTQSPSAVAACTVTSAIFGFAFPLVAVPIYESLGPGLATSVLALVAVLLALIPVVFYIFGPALRKRRKLKDTQ</sequence>
<feature type="region of interest" description="Disordered" evidence="5">
    <location>
        <begin position="1"/>
        <end position="79"/>
    </location>
</feature>
<feature type="transmembrane region" description="Helical" evidence="6">
    <location>
        <begin position="371"/>
        <end position="393"/>
    </location>
</feature>
<comment type="caution">
    <text evidence="8">The sequence shown here is derived from an EMBL/GenBank/DDBJ whole genome shotgun (WGS) entry which is preliminary data.</text>
</comment>
<evidence type="ECO:0000256" key="4">
    <source>
        <dbReference type="ARBA" id="ARBA00023136"/>
    </source>
</evidence>
<dbReference type="PROSITE" id="PS50850">
    <property type="entry name" value="MFS"/>
    <property type="match status" value="1"/>
</dbReference>
<dbReference type="Proteomes" id="UP001296104">
    <property type="component" value="Unassembled WGS sequence"/>
</dbReference>
<dbReference type="InterPro" id="IPR011701">
    <property type="entry name" value="MFS"/>
</dbReference>
<dbReference type="InterPro" id="IPR036259">
    <property type="entry name" value="MFS_trans_sf"/>
</dbReference>
<feature type="transmembrane region" description="Helical" evidence="6">
    <location>
        <begin position="154"/>
        <end position="177"/>
    </location>
</feature>
<accession>A0AAI8W1H0</accession>
<evidence type="ECO:0000256" key="5">
    <source>
        <dbReference type="SAM" id="MobiDB-lite"/>
    </source>
</evidence>
<evidence type="ECO:0000313" key="9">
    <source>
        <dbReference type="Proteomes" id="UP001296104"/>
    </source>
</evidence>
<keyword evidence="2 6" id="KW-0812">Transmembrane</keyword>
<keyword evidence="4 6" id="KW-0472">Membrane</keyword>
<feature type="transmembrane region" description="Helical" evidence="6">
    <location>
        <begin position="405"/>
        <end position="428"/>
    </location>
</feature>
<dbReference type="GO" id="GO:0005886">
    <property type="term" value="C:plasma membrane"/>
    <property type="evidence" value="ECO:0007669"/>
    <property type="project" value="TreeGrafter"/>
</dbReference>
<dbReference type="GO" id="GO:0000297">
    <property type="term" value="F:spermine transmembrane transporter activity"/>
    <property type="evidence" value="ECO:0007669"/>
    <property type="project" value="TreeGrafter"/>
</dbReference>
<evidence type="ECO:0000313" key="8">
    <source>
        <dbReference type="EMBL" id="CAK3759058.1"/>
    </source>
</evidence>
<evidence type="ECO:0000256" key="1">
    <source>
        <dbReference type="ARBA" id="ARBA00004141"/>
    </source>
</evidence>
<keyword evidence="9" id="KW-1185">Reference proteome</keyword>
<feature type="compositionally biased region" description="Basic and acidic residues" evidence="5">
    <location>
        <begin position="1"/>
        <end position="11"/>
    </location>
</feature>
<feature type="domain" description="Major facilitator superfamily (MFS) profile" evidence="7">
    <location>
        <begin position="156"/>
        <end position="783"/>
    </location>
</feature>
<dbReference type="InterPro" id="IPR020846">
    <property type="entry name" value="MFS_dom"/>
</dbReference>
<protein>
    <submittedName>
        <fullName evidence="8">Benomyl methotrexate resistance</fullName>
    </submittedName>
</protein>
<dbReference type="Gene3D" id="1.20.1250.20">
    <property type="entry name" value="MFS general substrate transporter like domains"/>
    <property type="match status" value="2"/>
</dbReference>
<dbReference type="PANTHER" id="PTHR23502:SF38">
    <property type="entry name" value="POLYAMINE TRANSPORTER 4"/>
    <property type="match status" value="1"/>
</dbReference>
<organism evidence="8 9">
    <name type="scientific">Lecanosticta acicola</name>
    <dbReference type="NCBI Taxonomy" id="111012"/>
    <lineage>
        <taxon>Eukaryota</taxon>
        <taxon>Fungi</taxon>
        <taxon>Dikarya</taxon>
        <taxon>Ascomycota</taxon>
        <taxon>Pezizomycotina</taxon>
        <taxon>Dothideomycetes</taxon>
        <taxon>Dothideomycetidae</taxon>
        <taxon>Mycosphaerellales</taxon>
        <taxon>Mycosphaerellaceae</taxon>
        <taxon>Lecanosticta</taxon>
    </lineage>
</organism>
<dbReference type="SUPFAM" id="SSF103473">
    <property type="entry name" value="MFS general substrate transporter"/>
    <property type="match status" value="2"/>
</dbReference>
<feature type="transmembrane region" description="Helical" evidence="6">
    <location>
        <begin position="310"/>
        <end position="329"/>
    </location>
</feature>
<name>A0AAI8W1H0_9PEZI</name>
<dbReference type="Pfam" id="PF07690">
    <property type="entry name" value="MFS_1"/>
    <property type="match status" value="1"/>
</dbReference>